<protein>
    <recommendedName>
        <fullName evidence="2">Pyridoxal phosphate homeostasis protein</fullName>
        <shortName evidence="2">PLP homeostasis protein</shortName>
    </recommendedName>
</protein>
<name>A0ABW3J4I2_9FLAO</name>
<keyword evidence="6" id="KW-1185">Reference proteome</keyword>
<evidence type="ECO:0000259" key="4">
    <source>
        <dbReference type="Pfam" id="PF01168"/>
    </source>
</evidence>
<proteinExistence type="inferred from homology"/>
<reference evidence="6" key="1">
    <citation type="journal article" date="2019" name="Int. J. Syst. Evol. Microbiol.">
        <title>The Global Catalogue of Microorganisms (GCM) 10K type strain sequencing project: providing services to taxonomists for standard genome sequencing and annotation.</title>
        <authorList>
            <consortium name="The Broad Institute Genomics Platform"/>
            <consortium name="The Broad Institute Genome Sequencing Center for Infectious Disease"/>
            <person name="Wu L."/>
            <person name="Ma J."/>
        </authorList>
    </citation>
    <scope>NUCLEOTIDE SEQUENCE [LARGE SCALE GENOMIC DNA]</scope>
    <source>
        <strain evidence="6">CECT 7649</strain>
    </source>
</reference>
<keyword evidence="1 2" id="KW-0663">Pyridoxal phosphate</keyword>
<dbReference type="NCBIfam" id="TIGR00044">
    <property type="entry name" value="YggS family pyridoxal phosphate-dependent enzyme"/>
    <property type="match status" value="1"/>
</dbReference>
<dbReference type="HAMAP" id="MF_02087">
    <property type="entry name" value="PLP_homeostasis"/>
    <property type="match status" value="1"/>
</dbReference>
<dbReference type="InterPro" id="IPR011078">
    <property type="entry name" value="PyrdxlP_homeostasis"/>
</dbReference>
<dbReference type="EMBL" id="JBHTIZ010000046">
    <property type="protein sequence ID" value="MFD0985362.1"/>
    <property type="molecule type" value="Genomic_DNA"/>
</dbReference>
<dbReference type="Proteomes" id="UP001597051">
    <property type="component" value="Unassembled WGS sequence"/>
</dbReference>
<comment type="similarity">
    <text evidence="2 3">Belongs to the pyridoxal phosphate-binding protein YggS/PROSC family.</text>
</comment>
<evidence type="ECO:0000256" key="2">
    <source>
        <dbReference type="HAMAP-Rule" id="MF_02087"/>
    </source>
</evidence>
<feature type="modified residue" description="N6-(pyridoxal phosphate)lysine" evidence="2">
    <location>
        <position position="25"/>
    </location>
</feature>
<organism evidence="5 6">
    <name type="scientific">Flavobacterium myungsuense</name>
    <dbReference type="NCBI Taxonomy" id="651823"/>
    <lineage>
        <taxon>Bacteria</taxon>
        <taxon>Pseudomonadati</taxon>
        <taxon>Bacteroidota</taxon>
        <taxon>Flavobacteriia</taxon>
        <taxon>Flavobacteriales</taxon>
        <taxon>Flavobacteriaceae</taxon>
        <taxon>Flavobacterium</taxon>
    </lineage>
</organism>
<dbReference type="InterPro" id="IPR029066">
    <property type="entry name" value="PLP-binding_barrel"/>
</dbReference>
<sequence>MSIKQNLLNIKSALPEHVTLVAVSKTKPISDLMEAYDAGQRIFGENKIQEMAEKWEAMPKDIEWHMIGHVQTNKVKFMAPFVSLIHGVDSLKLLEEINKQAQKNDRIIDCLLQIHIAEEETKFGLNEKELNEILSSATFQEMKKIRIVGLMGMATFTDNQEQIKKEFTHLKTIFDTTNQLLTLSMGMSGDYKLAIECGSTMVRIGSSIFGGRI</sequence>
<evidence type="ECO:0000256" key="1">
    <source>
        <dbReference type="ARBA" id="ARBA00022898"/>
    </source>
</evidence>
<comment type="function">
    <text evidence="2">Pyridoxal 5'-phosphate (PLP)-binding protein, which is involved in PLP homeostasis.</text>
</comment>
<dbReference type="PANTHER" id="PTHR10146:SF14">
    <property type="entry name" value="PYRIDOXAL PHOSPHATE HOMEOSTASIS PROTEIN"/>
    <property type="match status" value="1"/>
</dbReference>
<evidence type="ECO:0000313" key="5">
    <source>
        <dbReference type="EMBL" id="MFD0985362.1"/>
    </source>
</evidence>
<accession>A0ABW3J4I2</accession>
<dbReference type="RefSeq" id="WP_379759433.1">
    <property type="nucleotide sequence ID" value="NZ_JBHSYB010000067.1"/>
</dbReference>
<evidence type="ECO:0000256" key="3">
    <source>
        <dbReference type="RuleBase" id="RU004514"/>
    </source>
</evidence>
<comment type="caution">
    <text evidence="5">The sequence shown here is derived from an EMBL/GenBank/DDBJ whole genome shotgun (WGS) entry which is preliminary data.</text>
</comment>
<dbReference type="PIRSF" id="PIRSF004848">
    <property type="entry name" value="YBL036c_PLPDEIII"/>
    <property type="match status" value="1"/>
</dbReference>
<gene>
    <name evidence="5" type="ORF">ACFQ0S_12845</name>
</gene>
<dbReference type="SUPFAM" id="SSF51419">
    <property type="entry name" value="PLP-binding barrel"/>
    <property type="match status" value="1"/>
</dbReference>
<feature type="domain" description="Alanine racemase N-terminal" evidence="4">
    <location>
        <begin position="2"/>
        <end position="211"/>
    </location>
</feature>
<dbReference type="Gene3D" id="3.20.20.10">
    <property type="entry name" value="Alanine racemase"/>
    <property type="match status" value="1"/>
</dbReference>
<dbReference type="PANTHER" id="PTHR10146">
    <property type="entry name" value="PROLINE SYNTHETASE CO-TRANSCRIBED BACTERIAL HOMOLOG PROTEIN"/>
    <property type="match status" value="1"/>
</dbReference>
<dbReference type="CDD" id="cd00635">
    <property type="entry name" value="PLPDE_III_YBL036c_like"/>
    <property type="match status" value="1"/>
</dbReference>
<evidence type="ECO:0000313" key="6">
    <source>
        <dbReference type="Proteomes" id="UP001597051"/>
    </source>
</evidence>
<dbReference type="Pfam" id="PF01168">
    <property type="entry name" value="Ala_racemase_N"/>
    <property type="match status" value="1"/>
</dbReference>
<dbReference type="InterPro" id="IPR001608">
    <property type="entry name" value="Ala_racemase_N"/>
</dbReference>